<keyword evidence="7" id="KW-1185">Reference proteome</keyword>
<dbReference type="PROSITE" id="PS50931">
    <property type="entry name" value="HTH_LYSR"/>
    <property type="match status" value="1"/>
</dbReference>
<keyword evidence="2" id="KW-0805">Transcription regulation</keyword>
<evidence type="ECO:0000313" key="6">
    <source>
        <dbReference type="EMBL" id="PND29910.1"/>
    </source>
</evidence>
<evidence type="ECO:0000256" key="1">
    <source>
        <dbReference type="ARBA" id="ARBA00009437"/>
    </source>
</evidence>
<gene>
    <name evidence="6" type="ORF">C1I89_32325</name>
</gene>
<sequence length="307" mass="33040">MNFKQLEAFLAFMATGSTIAAAQRLGASQPAVSRLLSQFESDLGLPLFVRRKGRLLPSNEAAALLPDVRNMLLDAESLQRHVGQLRRGGVRRSLLRVLLPGSVAQCVMPSVVEPFLNDHGGVALEMQVGNSEAGEAAVLGREADLALVRSPTQHAGLQTILRLDTDAVCIMPAGHALEALQQVEPGDLIGVDMVLLGRQRALRQQVDQVLRQGRTVPRIRAEAHTMELACRLVACGVGVSIVNGLYARLCHGPEIACRPFVPRIGCSLDVITLASQPRHPLVLELSRRIVDAMSRLAGSEAFVAVEP</sequence>
<evidence type="ECO:0000259" key="5">
    <source>
        <dbReference type="PROSITE" id="PS50931"/>
    </source>
</evidence>
<reference evidence="6 7" key="1">
    <citation type="submission" date="2018-01" db="EMBL/GenBank/DDBJ databases">
        <title>The draft genome of an aniline degradation strain ANB-1.</title>
        <authorList>
            <person name="Zhang L."/>
            <person name="Jiang J."/>
        </authorList>
    </citation>
    <scope>NUCLEOTIDE SEQUENCE [LARGE SCALE GENOMIC DNA]</scope>
    <source>
        <strain evidence="6 7">ANB-1</strain>
    </source>
</reference>
<dbReference type="SUPFAM" id="SSF46785">
    <property type="entry name" value="Winged helix' DNA-binding domain"/>
    <property type="match status" value="1"/>
</dbReference>
<dbReference type="Gene3D" id="1.10.10.10">
    <property type="entry name" value="Winged helix-like DNA-binding domain superfamily/Winged helix DNA-binding domain"/>
    <property type="match status" value="1"/>
</dbReference>
<dbReference type="GO" id="GO:0010628">
    <property type="term" value="P:positive regulation of gene expression"/>
    <property type="evidence" value="ECO:0007669"/>
    <property type="project" value="TreeGrafter"/>
</dbReference>
<dbReference type="PANTHER" id="PTHR30427:SF1">
    <property type="entry name" value="TRANSCRIPTIONAL ACTIVATOR PROTEIN LYSR"/>
    <property type="match status" value="1"/>
</dbReference>
<dbReference type="SUPFAM" id="SSF53850">
    <property type="entry name" value="Periplasmic binding protein-like II"/>
    <property type="match status" value="1"/>
</dbReference>
<evidence type="ECO:0000256" key="4">
    <source>
        <dbReference type="ARBA" id="ARBA00023163"/>
    </source>
</evidence>
<dbReference type="EMBL" id="POQS01000015">
    <property type="protein sequence ID" value="PND29910.1"/>
    <property type="molecule type" value="Genomic_DNA"/>
</dbReference>
<comment type="similarity">
    <text evidence="1">Belongs to the LysR transcriptional regulatory family.</text>
</comment>
<evidence type="ECO:0000256" key="3">
    <source>
        <dbReference type="ARBA" id="ARBA00023125"/>
    </source>
</evidence>
<feature type="domain" description="HTH lysR-type" evidence="5">
    <location>
        <begin position="1"/>
        <end position="58"/>
    </location>
</feature>
<dbReference type="Proteomes" id="UP000235994">
    <property type="component" value="Unassembled WGS sequence"/>
</dbReference>
<evidence type="ECO:0000256" key="2">
    <source>
        <dbReference type="ARBA" id="ARBA00023015"/>
    </source>
</evidence>
<dbReference type="Pfam" id="PF00126">
    <property type="entry name" value="HTH_1"/>
    <property type="match status" value="1"/>
</dbReference>
<keyword evidence="4" id="KW-0804">Transcription</keyword>
<protein>
    <submittedName>
        <fullName evidence="6">LysR family transcriptional regulator</fullName>
    </submittedName>
</protein>
<dbReference type="AlphaFoldDB" id="A0A2N8K8Y2"/>
<dbReference type="InterPro" id="IPR036388">
    <property type="entry name" value="WH-like_DNA-bd_sf"/>
</dbReference>
<dbReference type="GO" id="GO:0003700">
    <property type="term" value="F:DNA-binding transcription factor activity"/>
    <property type="evidence" value="ECO:0007669"/>
    <property type="project" value="InterPro"/>
</dbReference>
<dbReference type="Gene3D" id="3.40.190.290">
    <property type="match status" value="1"/>
</dbReference>
<name>A0A2N8K8Y2_9BURK</name>
<dbReference type="GO" id="GO:0043565">
    <property type="term" value="F:sequence-specific DNA binding"/>
    <property type="evidence" value="ECO:0007669"/>
    <property type="project" value="TreeGrafter"/>
</dbReference>
<dbReference type="InterPro" id="IPR036390">
    <property type="entry name" value="WH_DNA-bd_sf"/>
</dbReference>
<dbReference type="InterPro" id="IPR000847">
    <property type="entry name" value="LysR_HTH_N"/>
</dbReference>
<proteinExistence type="inferred from homology"/>
<keyword evidence="3" id="KW-0238">DNA-binding</keyword>
<dbReference type="InterPro" id="IPR005119">
    <property type="entry name" value="LysR_subst-bd"/>
</dbReference>
<comment type="caution">
    <text evidence="6">The sequence shown here is derived from an EMBL/GenBank/DDBJ whole genome shotgun (WGS) entry which is preliminary data.</text>
</comment>
<dbReference type="PANTHER" id="PTHR30427">
    <property type="entry name" value="TRANSCRIPTIONAL ACTIVATOR PROTEIN LYSR"/>
    <property type="match status" value="1"/>
</dbReference>
<dbReference type="RefSeq" id="WP_102776264.1">
    <property type="nucleotide sequence ID" value="NZ_POQS01000015.1"/>
</dbReference>
<dbReference type="Pfam" id="PF03466">
    <property type="entry name" value="LysR_substrate"/>
    <property type="match status" value="1"/>
</dbReference>
<organism evidence="6 7">
    <name type="scientific">Achromobacter pulmonis</name>
    <dbReference type="NCBI Taxonomy" id="1389932"/>
    <lineage>
        <taxon>Bacteria</taxon>
        <taxon>Pseudomonadati</taxon>
        <taxon>Pseudomonadota</taxon>
        <taxon>Betaproteobacteria</taxon>
        <taxon>Burkholderiales</taxon>
        <taxon>Alcaligenaceae</taxon>
        <taxon>Achromobacter</taxon>
    </lineage>
</organism>
<accession>A0A2N8K8Y2</accession>
<evidence type="ECO:0000313" key="7">
    <source>
        <dbReference type="Proteomes" id="UP000235994"/>
    </source>
</evidence>
<dbReference type="PRINTS" id="PR00039">
    <property type="entry name" value="HTHLYSR"/>
</dbReference>